<dbReference type="GO" id="GO:0003677">
    <property type="term" value="F:DNA binding"/>
    <property type="evidence" value="ECO:0007669"/>
    <property type="project" value="InterPro"/>
</dbReference>
<organism evidence="2 3">
    <name type="scientific">Catellatospora methionotrophica</name>
    <dbReference type="NCBI Taxonomy" id="121620"/>
    <lineage>
        <taxon>Bacteria</taxon>
        <taxon>Bacillati</taxon>
        <taxon>Actinomycetota</taxon>
        <taxon>Actinomycetes</taxon>
        <taxon>Micromonosporales</taxon>
        <taxon>Micromonosporaceae</taxon>
        <taxon>Catellatospora</taxon>
    </lineage>
</organism>
<accession>A0A8J3LJ93</accession>
<dbReference type="PROSITE" id="PS50943">
    <property type="entry name" value="HTH_CROC1"/>
    <property type="match status" value="1"/>
</dbReference>
<feature type="domain" description="HTH cro/C1-type" evidence="1">
    <location>
        <begin position="6"/>
        <end position="60"/>
    </location>
</feature>
<name>A0A8J3LJ93_9ACTN</name>
<dbReference type="CDD" id="cd00093">
    <property type="entry name" value="HTH_XRE"/>
    <property type="match status" value="1"/>
</dbReference>
<dbReference type="SUPFAM" id="SSF47413">
    <property type="entry name" value="lambda repressor-like DNA-binding domains"/>
    <property type="match status" value="1"/>
</dbReference>
<proteinExistence type="predicted"/>
<evidence type="ECO:0000259" key="1">
    <source>
        <dbReference type="PROSITE" id="PS50943"/>
    </source>
</evidence>
<reference evidence="2" key="1">
    <citation type="submission" date="2021-01" db="EMBL/GenBank/DDBJ databases">
        <title>Whole genome shotgun sequence of Catellatospora methionotrophica NBRC 14553.</title>
        <authorList>
            <person name="Komaki H."/>
            <person name="Tamura T."/>
        </authorList>
    </citation>
    <scope>NUCLEOTIDE SEQUENCE</scope>
    <source>
        <strain evidence="2">NBRC 14553</strain>
    </source>
</reference>
<dbReference type="Gene3D" id="1.10.260.40">
    <property type="entry name" value="lambda repressor-like DNA-binding domains"/>
    <property type="match status" value="1"/>
</dbReference>
<dbReference type="InterPro" id="IPR001387">
    <property type="entry name" value="Cro/C1-type_HTH"/>
</dbReference>
<evidence type="ECO:0000313" key="3">
    <source>
        <dbReference type="Proteomes" id="UP000660339"/>
    </source>
</evidence>
<dbReference type="InterPro" id="IPR010982">
    <property type="entry name" value="Lambda_DNA-bd_dom_sf"/>
</dbReference>
<dbReference type="SUPFAM" id="SSF56024">
    <property type="entry name" value="Phospholipase D/nuclease"/>
    <property type="match status" value="1"/>
</dbReference>
<comment type="caution">
    <text evidence="2">The sequence shown here is derived from an EMBL/GenBank/DDBJ whole genome shotgun (WGS) entry which is preliminary data.</text>
</comment>
<gene>
    <name evidence="2" type="ORF">Cme02nite_45380</name>
</gene>
<dbReference type="Proteomes" id="UP000660339">
    <property type="component" value="Unassembled WGS sequence"/>
</dbReference>
<dbReference type="RefSeq" id="WP_166387773.1">
    <property type="nucleotide sequence ID" value="NZ_BAAATT010000010.1"/>
</dbReference>
<protein>
    <submittedName>
        <fullName evidence="2">Transcriptional regulator</fullName>
    </submittedName>
</protein>
<dbReference type="EMBL" id="BONJ01000026">
    <property type="protein sequence ID" value="GIG16206.1"/>
    <property type="molecule type" value="Genomic_DNA"/>
</dbReference>
<evidence type="ECO:0000313" key="2">
    <source>
        <dbReference type="EMBL" id="GIG16206.1"/>
    </source>
</evidence>
<dbReference type="AlphaFoldDB" id="A0A8J3LJ93"/>
<sequence length="244" mass="27496">MANERLRAVMHSTGITTHRLAAELGVDPKTVERWVTRDTVPHRTTAFNAARLLGSPMAYVWPALASRAAAPENEVIGLYPHRHLVPRSLWFDLLKNAQREIVVMAYASLFLPEDNPESIRLLAEKAESGVRVRLALGDPDSPEVARRGAEEGLGEALAGRVRMAVAYYRPLLDVVAVDFRLHRTTLYNSVFVYDDEMLVNQHAYGVYGYLAPILHLRRHGEDGLFGMYAGSFERVWERAYPCPR</sequence>
<dbReference type="SMART" id="SM00530">
    <property type="entry name" value="HTH_XRE"/>
    <property type="match status" value="1"/>
</dbReference>
<keyword evidence="3" id="KW-1185">Reference proteome</keyword>